<feature type="transmembrane region" description="Helical" evidence="1">
    <location>
        <begin position="232"/>
        <end position="251"/>
    </location>
</feature>
<evidence type="ECO:0000313" key="3">
    <source>
        <dbReference type="Proteomes" id="UP000501802"/>
    </source>
</evidence>
<dbReference type="AlphaFoldDB" id="A0A6G9ALP2"/>
<dbReference type="Pfam" id="PF09948">
    <property type="entry name" value="PpoB2"/>
    <property type="match status" value="1"/>
</dbReference>
<feature type="transmembrane region" description="Helical" evidence="1">
    <location>
        <begin position="190"/>
        <end position="212"/>
    </location>
</feature>
<feature type="transmembrane region" description="Helical" evidence="1">
    <location>
        <begin position="17"/>
        <end position="39"/>
    </location>
</feature>
<feature type="transmembrane region" description="Helical" evidence="1">
    <location>
        <begin position="96"/>
        <end position="118"/>
    </location>
</feature>
<dbReference type="RefSeq" id="WP_167208049.1">
    <property type="nucleotide sequence ID" value="NZ_CP050063.1"/>
</dbReference>
<keyword evidence="1" id="KW-0812">Transmembrane</keyword>
<organism evidence="2 3">
    <name type="scientific">Spirosoma aureum</name>
    <dbReference type="NCBI Taxonomy" id="2692134"/>
    <lineage>
        <taxon>Bacteria</taxon>
        <taxon>Pseudomonadati</taxon>
        <taxon>Bacteroidota</taxon>
        <taxon>Cytophagia</taxon>
        <taxon>Cytophagales</taxon>
        <taxon>Cytophagaceae</taxon>
        <taxon>Spirosoma</taxon>
    </lineage>
</organism>
<protein>
    <submittedName>
        <fullName evidence="2">DUF2182 domain-containing protein</fullName>
    </submittedName>
</protein>
<name>A0A6G9ALP2_9BACT</name>
<proteinExistence type="predicted"/>
<reference evidence="2 3" key="1">
    <citation type="submission" date="2020-03" db="EMBL/GenBank/DDBJ databases">
        <authorList>
            <person name="Kim M.K."/>
        </authorList>
    </citation>
    <scope>NUCLEOTIDE SEQUENCE [LARGE SCALE GENOMIC DNA]</scope>
    <source>
        <strain evidence="2 3">BT328</strain>
    </source>
</reference>
<sequence>MLMIVDVPVEVSRRINWAFFFILSAVTVLAWVATLSPKMGSAMMVDLDALSVNQASNYVVAWGVMMAAMMLPSAMPMILLYGILRQKQAKLGQKGLSPFIFALVYIIVWLATGIPIYLVNVSIGLLERAYTAFSAAAPYLLGASFVLAGLFQFSDFKKKCLKVCQTPFQFLMGHWYTGYTGSLRLSFEHALYCVGCCWALMGIMALLGSMSLRWLLLITVAVFIEKIMPRGQWYANSIGVVLIALGLVIGFRPDLISIIQGPPMPMEHAQSSLTIPLCAPDAPKLK</sequence>
<evidence type="ECO:0000313" key="2">
    <source>
        <dbReference type="EMBL" id="QIP13205.1"/>
    </source>
</evidence>
<dbReference type="EMBL" id="CP050063">
    <property type="protein sequence ID" value="QIP13205.1"/>
    <property type="molecule type" value="Genomic_DNA"/>
</dbReference>
<feature type="transmembrane region" description="Helical" evidence="1">
    <location>
        <begin position="130"/>
        <end position="151"/>
    </location>
</feature>
<dbReference type="KEGG" id="spib:G8759_11495"/>
<dbReference type="Proteomes" id="UP000501802">
    <property type="component" value="Chromosome"/>
</dbReference>
<keyword evidence="3" id="KW-1185">Reference proteome</keyword>
<keyword evidence="1" id="KW-1133">Transmembrane helix</keyword>
<gene>
    <name evidence="2" type="ORF">G8759_11495</name>
</gene>
<feature type="transmembrane region" description="Helical" evidence="1">
    <location>
        <begin position="59"/>
        <end position="84"/>
    </location>
</feature>
<accession>A0A6G9ALP2</accession>
<evidence type="ECO:0000256" key="1">
    <source>
        <dbReference type="SAM" id="Phobius"/>
    </source>
</evidence>
<dbReference type="InterPro" id="IPR018688">
    <property type="entry name" value="PpoB2-like"/>
</dbReference>
<keyword evidence="1" id="KW-0472">Membrane</keyword>